<reference evidence="2 3" key="1">
    <citation type="submission" date="2016-09" db="EMBL/GenBank/DDBJ databases">
        <title>Extensive genetic diversity and differential bi-allelic expression allows diatom success in the polar Southern Ocean.</title>
        <authorList>
            <consortium name="DOE Joint Genome Institute"/>
            <person name="Mock T."/>
            <person name="Otillar R.P."/>
            <person name="Strauss J."/>
            <person name="Dupont C."/>
            <person name="Frickenhaus S."/>
            <person name="Maumus F."/>
            <person name="Mcmullan M."/>
            <person name="Sanges R."/>
            <person name="Schmutz J."/>
            <person name="Toseland A."/>
            <person name="Valas R."/>
            <person name="Veluchamy A."/>
            <person name="Ward B.J."/>
            <person name="Allen A."/>
            <person name="Barry K."/>
            <person name="Falciatore A."/>
            <person name="Ferrante M."/>
            <person name="Fortunato A.E."/>
            <person name="Gloeckner G."/>
            <person name="Gruber A."/>
            <person name="Hipkin R."/>
            <person name="Janech M."/>
            <person name="Kroth P."/>
            <person name="Leese F."/>
            <person name="Lindquist E."/>
            <person name="Lyon B.R."/>
            <person name="Martin J."/>
            <person name="Mayer C."/>
            <person name="Parker M."/>
            <person name="Quesneville H."/>
            <person name="Raymond J."/>
            <person name="Uhlig C."/>
            <person name="Valentin K.U."/>
            <person name="Worden A.Z."/>
            <person name="Armbrust E.V."/>
            <person name="Bowler C."/>
            <person name="Green B."/>
            <person name="Moulton V."/>
            <person name="Van Oosterhout C."/>
            <person name="Grigoriev I."/>
        </authorList>
    </citation>
    <scope>NUCLEOTIDE SEQUENCE [LARGE SCALE GENOMIC DNA]</scope>
    <source>
        <strain evidence="2 3">CCMP1102</strain>
    </source>
</reference>
<evidence type="ECO:0000313" key="3">
    <source>
        <dbReference type="Proteomes" id="UP000095751"/>
    </source>
</evidence>
<evidence type="ECO:0000313" key="2">
    <source>
        <dbReference type="EMBL" id="OEU17031.1"/>
    </source>
</evidence>
<name>A0A1E7FFT7_9STRA</name>
<dbReference type="InParanoid" id="A0A1E7FFT7"/>
<dbReference type="AlphaFoldDB" id="A0A1E7FFT7"/>
<dbReference type="KEGG" id="fcy:FRACYDRAFT_269178"/>
<sequence length="227" mass="25116">MKRELQSYGVSTKSMFDKEEFEKALKDARLSGFKEKRKARVATTTTTNEEEEEDDKEVSTSSNSSGKDSNKSKTREKWSSRWKDMASTAKEVLDSNSKKFSDYASSKDKSSSSSSSSSSSTSSNNRQQRYDLALEEGAAMKLSSLKSELKNRGISTASFFEKSDLIKAYANAIADSINSNKRSTKGTNTNRSSNNNSFDPSYRTVSCISFDPSSFLSGEVIIDITVE</sequence>
<feature type="region of interest" description="Disordered" evidence="1">
    <location>
        <begin position="27"/>
        <end position="132"/>
    </location>
</feature>
<accession>A0A1E7FFT7</accession>
<organism evidence="2 3">
    <name type="scientific">Fragilariopsis cylindrus CCMP1102</name>
    <dbReference type="NCBI Taxonomy" id="635003"/>
    <lineage>
        <taxon>Eukaryota</taxon>
        <taxon>Sar</taxon>
        <taxon>Stramenopiles</taxon>
        <taxon>Ochrophyta</taxon>
        <taxon>Bacillariophyta</taxon>
        <taxon>Bacillariophyceae</taxon>
        <taxon>Bacillariophycidae</taxon>
        <taxon>Bacillariales</taxon>
        <taxon>Bacillariaceae</taxon>
        <taxon>Fragilariopsis</taxon>
    </lineage>
</organism>
<dbReference type="EMBL" id="KV784358">
    <property type="protein sequence ID" value="OEU17031.1"/>
    <property type="molecule type" value="Genomic_DNA"/>
</dbReference>
<feature type="compositionally biased region" description="Low complexity" evidence="1">
    <location>
        <begin position="111"/>
        <end position="123"/>
    </location>
</feature>
<proteinExistence type="predicted"/>
<dbReference type="OrthoDB" id="46645at2759"/>
<feature type="compositionally biased region" description="Basic and acidic residues" evidence="1">
    <location>
        <begin position="91"/>
        <end position="110"/>
    </location>
</feature>
<evidence type="ECO:0000256" key="1">
    <source>
        <dbReference type="SAM" id="MobiDB-lite"/>
    </source>
</evidence>
<protein>
    <submittedName>
        <fullName evidence="2">Uncharacterized protein</fullName>
    </submittedName>
</protein>
<dbReference type="Proteomes" id="UP000095751">
    <property type="component" value="Unassembled WGS sequence"/>
</dbReference>
<keyword evidence="3" id="KW-1185">Reference proteome</keyword>
<feature type="compositionally biased region" description="Basic and acidic residues" evidence="1">
    <location>
        <begin position="68"/>
        <end position="84"/>
    </location>
</feature>
<gene>
    <name evidence="2" type="ORF">FRACYDRAFT_269178</name>
</gene>